<dbReference type="PANTHER" id="PTHR46558:SF14">
    <property type="entry name" value="HTH-TYPE TRANSCRIPTIONAL REGULATOR ANSR"/>
    <property type="match status" value="1"/>
</dbReference>
<dbReference type="PROSITE" id="PS50943">
    <property type="entry name" value="HTH_CROC1"/>
    <property type="match status" value="1"/>
</dbReference>
<dbReference type="RefSeq" id="WP_229998280.1">
    <property type="nucleotide sequence ID" value="NZ_JAJJMN010000001.1"/>
</dbReference>
<dbReference type="Pfam" id="PF01381">
    <property type="entry name" value="HTH_3"/>
    <property type="match status" value="1"/>
</dbReference>
<dbReference type="SUPFAM" id="SSF47413">
    <property type="entry name" value="lambda repressor-like DNA-binding domains"/>
    <property type="match status" value="1"/>
</dbReference>
<reference evidence="3" key="1">
    <citation type="submission" date="2021-11" db="EMBL/GenBank/DDBJ databases">
        <title>Description of novel Flavobacterium species.</title>
        <authorList>
            <person name="Saticioglu I.B."/>
            <person name="Ay H."/>
            <person name="Altun S."/>
            <person name="Duman M."/>
        </authorList>
    </citation>
    <scope>NUCLEOTIDE SEQUENCE</scope>
    <source>
        <strain evidence="3">F-126</strain>
    </source>
</reference>
<evidence type="ECO:0000313" key="3">
    <source>
        <dbReference type="EMBL" id="MCC9016184.1"/>
    </source>
</evidence>
<keyword evidence="1" id="KW-0238">DNA-binding</keyword>
<accession>A0ABS8LUD6</accession>
<feature type="domain" description="HTH cro/C1-type" evidence="2">
    <location>
        <begin position="11"/>
        <end position="65"/>
    </location>
</feature>
<gene>
    <name evidence="3" type="ORF">LNQ34_00095</name>
</gene>
<proteinExistence type="predicted"/>
<dbReference type="PANTHER" id="PTHR46558">
    <property type="entry name" value="TRACRIPTIONAL REGULATORY PROTEIN-RELATED-RELATED"/>
    <property type="match status" value="1"/>
</dbReference>
<comment type="caution">
    <text evidence="3">The sequence shown here is derived from an EMBL/GenBank/DDBJ whole genome shotgun (WGS) entry which is preliminary data.</text>
</comment>
<dbReference type="Proteomes" id="UP001430700">
    <property type="component" value="Unassembled WGS sequence"/>
</dbReference>
<organism evidence="3 4">
    <name type="scientific">Flavobacterium lipolyticum</name>
    <dbReference type="NCBI Taxonomy" id="2893754"/>
    <lineage>
        <taxon>Bacteria</taxon>
        <taxon>Pseudomonadati</taxon>
        <taxon>Bacteroidota</taxon>
        <taxon>Flavobacteriia</taxon>
        <taxon>Flavobacteriales</taxon>
        <taxon>Flavobacteriaceae</taxon>
        <taxon>Flavobacterium</taxon>
    </lineage>
</organism>
<protein>
    <submittedName>
        <fullName evidence="3">Helix-turn-helix domain-containing protein</fullName>
    </submittedName>
</protein>
<dbReference type="SMART" id="SM00530">
    <property type="entry name" value="HTH_XRE"/>
    <property type="match status" value="1"/>
</dbReference>
<evidence type="ECO:0000313" key="4">
    <source>
        <dbReference type="Proteomes" id="UP001430700"/>
    </source>
</evidence>
<keyword evidence="4" id="KW-1185">Reference proteome</keyword>
<dbReference type="InterPro" id="IPR001387">
    <property type="entry name" value="Cro/C1-type_HTH"/>
</dbReference>
<sequence length="124" mass="14574">MTKKRMIGENVRKIRVIKGYSQQYMADLLEISQAAYSDMETGKTKISFEKLQKISLALNLDMNYIVNFHESKLFSSNLNNLMTNKEEINDLKTHFAKERELYKEQINTLKGEISYLRNKLDSKE</sequence>
<dbReference type="CDD" id="cd00093">
    <property type="entry name" value="HTH_XRE"/>
    <property type="match status" value="1"/>
</dbReference>
<dbReference type="InterPro" id="IPR010982">
    <property type="entry name" value="Lambda_DNA-bd_dom_sf"/>
</dbReference>
<name>A0ABS8LUD6_9FLAO</name>
<evidence type="ECO:0000259" key="2">
    <source>
        <dbReference type="PROSITE" id="PS50943"/>
    </source>
</evidence>
<dbReference type="EMBL" id="JAJJMN010000001">
    <property type="protein sequence ID" value="MCC9016184.1"/>
    <property type="molecule type" value="Genomic_DNA"/>
</dbReference>
<evidence type="ECO:0000256" key="1">
    <source>
        <dbReference type="ARBA" id="ARBA00023125"/>
    </source>
</evidence>
<dbReference type="Gene3D" id="1.10.260.40">
    <property type="entry name" value="lambda repressor-like DNA-binding domains"/>
    <property type="match status" value="1"/>
</dbReference>